<dbReference type="InterPro" id="IPR029045">
    <property type="entry name" value="ClpP/crotonase-like_dom_sf"/>
</dbReference>
<feature type="signal peptide" evidence="2">
    <location>
        <begin position="1"/>
        <end position="21"/>
    </location>
</feature>
<dbReference type="Gene3D" id="3.90.226.10">
    <property type="entry name" value="2-enoyl-CoA Hydratase, Chain A, domain 1"/>
    <property type="match status" value="1"/>
</dbReference>
<feature type="domain" description="Tail specific protease" evidence="3">
    <location>
        <begin position="270"/>
        <end position="421"/>
    </location>
</feature>
<feature type="region of interest" description="Disordered" evidence="1">
    <location>
        <begin position="24"/>
        <end position="49"/>
    </location>
</feature>
<dbReference type="Gene3D" id="2.30.42.10">
    <property type="match status" value="1"/>
</dbReference>
<dbReference type="InterPro" id="IPR005151">
    <property type="entry name" value="Tail-specific_protease"/>
</dbReference>
<feature type="chain" id="PRO_5031480319" evidence="2">
    <location>
        <begin position="22"/>
        <end position="547"/>
    </location>
</feature>
<comment type="caution">
    <text evidence="4">The sequence shown here is derived from an EMBL/GenBank/DDBJ whole genome shotgun (WGS) entry which is preliminary data.</text>
</comment>
<feature type="compositionally biased region" description="Polar residues" evidence="1">
    <location>
        <begin position="30"/>
        <end position="49"/>
    </location>
</feature>
<dbReference type="PANTHER" id="PTHR32060">
    <property type="entry name" value="TAIL-SPECIFIC PROTEASE"/>
    <property type="match status" value="1"/>
</dbReference>
<dbReference type="GO" id="GO:0008236">
    <property type="term" value="F:serine-type peptidase activity"/>
    <property type="evidence" value="ECO:0007669"/>
    <property type="project" value="InterPro"/>
</dbReference>
<dbReference type="SUPFAM" id="SSF52096">
    <property type="entry name" value="ClpP/crotonase"/>
    <property type="match status" value="1"/>
</dbReference>
<dbReference type="PANTHER" id="PTHR32060:SF30">
    <property type="entry name" value="CARBOXY-TERMINAL PROCESSING PROTEASE CTPA"/>
    <property type="match status" value="1"/>
</dbReference>
<evidence type="ECO:0000256" key="1">
    <source>
        <dbReference type="SAM" id="MobiDB-lite"/>
    </source>
</evidence>
<evidence type="ECO:0000313" key="4">
    <source>
        <dbReference type="EMBL" id="NDV90726.1"/>
    </source>
</evidence>
<proteinExistence type="predicted"/>
<reference evidence="4 5" key="1">
    <citation type="submission" date="2020-01" db="EMBL/GenBank/DDBJ databases">
        <authorList>
            <person name="Chen J."/>
            <person name="Zhu S."/>
            <person name="Yang J."/>
        </authorList>
    </citation>
    <scope>NUCLEOTIDE SEQUENCE [LARGE SCALE GENOMIC DNA]</scope>
    <source>
        <strain evidence="4 5">345S023</strain>
    </source>
</reference>
<dbReference type="RefSeq" id="WP_163084334.1">
    <property type="nucleotide sequence ID" value="NZ_JAAAWN010000005.1"/>
</dbReference>
<dbReference type="Pfam" id="PF03572">
    <property type="entry name" value="Peptidase_S41"/>
    <property type="match status" value="1"/>
</dbReference>
<evidence type="ECO:0000313" key="5">
    <source>
        <dbReference type="Proteomes" id="UP000470213"/>
    </source>
</evidence>
<dbReference type="SUPFAM" id="SSF50156">
    <property type="entry name" value="PDZ domain-like"/>
    <property type="match status" value="1"/>
</dbReference>
<organism evidence="4 5">
    <name type="scientific">Alteromonas profundi</name>
    <dbReference type="NCBI Taxonomy" id="2696062"/>
    <lineage>
        <taxon>Bacteria</taxon>
        <taxon>Pseudomonadati</taxon>
        <taxon>Pseudomonadota</taxon>
        <taxon>Gammaproteobacteria</taxon>
        <taxon>Alteromonadales</taxon>
        <taxon>Alteromonadaceae</taxon>
        <taxon>Alteromonas/Salinimonas group</taxon>
        <taxon>Alteromonas</taxon>
    </lineage>
</organism>
<gene>
    <name evidence="4" type="ORF">GTH32_05880</name>
</gene>
<protein>
    <submittedName>
        <fullName evidence="4">Peptidase</fullName>
    </submittedName>
</protein>
<name>A0A7X5LJW4_9ALTE</name>
<dbReference type="EMBL" id="JAAAWN010000005">
    <property type="protein sequence ID" value="NDV90726.1"/>
    <property type="molecule type" value="Genomic_DNA"/>
</dbReference>
<evidence type="ECO:0000259" key="3">
    <source>
        <dbReference type="Pfam" id="PF03572"/>
    </source>
</evidence>
<dbReference type="Proteomes" id="UP000470213">
    <property type="component" value="Unassembled WGS sequence"/>
</dbReference>
<keyword evidence="2" id="KW-0732">Signal</keyword>
<dbReference type="Gene3D" id="3.30.750.170">
    <property type="match status" value="1"/>
</dbReference>
<dbReference type="GO" id="GO:0006508">
    <property type="term" value="P:proteolysis"/>
    <property type="evidence" value="ECO:0007669"/>
    <property type="project" value="InterPro"/>
</dbReference>
<dbReference type="AlphaFoldDB" id="A0A7X5LJW4"/>
<dbReference type="GO" id="GO:0007165">
    <property type="term" value="P:signal transduction"/>
    <property type="evidence" value="ECO:0007669"/>
    <property type="project" value="TreeGrafter"/>
</dbReference>
<accession>A0A7X5LJW4</accession>
<sequence length="547" mass="58566">MKVSTLRMALLIMISIGGVNGCGGSGSSNTNDKSVSPTTPLAPETSQGITWEPGVFEGASNFAGRCATPRSGVDPFTGASYPDVEGSAFEEKMWMRSWTNNTYLWYDEVDDNNPADFTVASYFAQLKTNGVTPSGSAKDNFHFSQSTDEYNTLAQTGVTASYGFSWEFISSVPPRQLLVRYTEPNSPAALAGVPRGASLLRVNNVDFVNNNTQEGVDALNQALFPSQSGETAVFEFALIDGSTLNVTLTSQDIVVSPVQNVTVIDGAAGKTGYFQFNTFIRTAQSELIASFNTFIDENITELVIDLRYNGGGLLALASQLSYMVAGPNQTNNMAFETLQFNDKHPEVDPITGVEIQPTPFYQYEIDYAAGLLTNTLLPSVSLTKLYVITTGTTCSASEAVINALRGINLEVVQIGTPTCGKPYGFYPTDNCGTTYFSIQFQGVNEKGFGDYADGFIPSSSPSFEYEVPGCIVPDDFSHALGDVNEGMLFAALAHASTGACPATTLAGNAFERAAGQHKDGLSIKRPDALKSSIFLQNKILVPINAPK</sequence>
<dbReference type="GO" id="GO:0004175">
    <property type="term" value="F:endopeptidase activity"/>
    <property type="evidence" value="ECO:0007669"/>
    <property type="project" value="TreeGrafter"/>
</dbReference>
<dbReference type="InterPro" id="IPR036034">
    <property type="entry name" value="PDZ_sf"/>
</dbReference>
<dbReference type="GO" id="GO:0030288">
    <property type="term" value="C:outer membrane-bounded periplasmic space"/>
    <property type="evidence" value="ECO:0007669"/>
    <property type="project" value="TreeGrafter"/>
</dbReference>
<evidence type="ECO:0000256" key="2">
    <source>
        <dbReference type="SAM" id="SignalP"/>
    </source>
</evidence>
<keyword evidence="5" id="KW-1185">Reference proteome</keyword>
<dbReference type="CDD" id="cd07561">
    <property type="entry name" value="Peptidase_S41_CPP_like"/>
    <property type="match status" value="1"/>
</dbReference>